<evidence type="ECO:0000313" key="3">
    <source>
        <dbReference type="Proteomes" id="UP000053512"/>
    </source>
</evidence>
<proteinExistence type="predicted"/>
<dbReference type="STRING" id="136273.GY22_00670"/>
<dbReference type="Gene3D" id="1.20.120.450">
    <property type="entry name" value="dinb family like domain"/>
    <property type="match status" value="1"/>
</dbReference>
<dbReference type="EMBL" id="LQBK01000004">
    <property type="protein sequence ID" value="KUG61692.1"/>
    <property type="molecule type" value="Genomic_DNA"/>
</dbReference>
<dbReference type="InterPro" id="IPR024775">
    <property type="entry name" value="DinB-like"/>
</dbReference>
<comment type="caution">
    <text evidence="2">The sequence shown here is derived from an EMBL/GenBank/DDBJ whole genome shotgun (WGS) entry which is preliminary data.</text>
</comment>
<feature type="domain" description="DinB-like" evidence="1">
    <location>
        <begin position="16"/>
        <end position="159"/>
    </location>
</feature>
<gene>
    <name evidence="2" type="ORF">AVL61_01960</name>
</gene>
<dbReference type="Pfam" id="PF12867">
    <property type="entry name" value="DinB_2"/>
    <property type="match status" value="1"/>
</dbReference>
<protein>
    <submittedName>
        <fullName evidence="2">Aspartate/tyrosine/aromatic aminotransferase</fullName>
    </submittedName>
</protein>
<dbReference type="OrthoDB" id="2363925at2"/>
<evidence type="ECO:0000313" key="2">
    <source>
        <dbReference type="EMBL" id="KUG61692.1"/>
    </source>
</evidence>
<sequence>MTPQDLFEDAARRPSQVAEHVLEDISPEVLNTMPGGTANSVAWLVWHAARQQDAQVARLAGAEEVWTAEGWSGRFGLDLPDSSMGFGHGPEDVARVRVASPDVLRGYLDAVVERTVAYVHGLTDAQLDDVVDRSWSPPVTRGVRLVSTVDDAAQHLGQAAYVRGLLDDGWSGPY</sequence>
<dbReference type="NCBIfam" id="NF047843">
    <property type="entry name" value="MST_Rv0443"/>
    <property type="match status" value="1"/>
</dbReference>
<keyword evidence="2" id="KW-0808">Transferase</keyword>
<dbReference type="AlphaFoldDB" id="A0A0W8IPH8"/>
<dbReference type="GO" id="GO:0008483">
    <property type="term" value="F:transaminase activity"/>
    <property type="evidence" value="ECO:0007669"/>
    <property type="project" value="UniProtKB-KW"/>
</dbReference>
<evidence type="ECO:0000259" key="1">
    <source>
        <dbReference type="Pfam" id="PF12867"/>
    </source>
</evidence>
<name>A0A0W8IPH8_KOCRO</name>
<dbReference type="SUPFAM" id="SSF109854">
    <property type="entry name" value="DinB/YfiT-like putative metalloenzymes"/>
    <property type="match status" value="1"/>
</dbReference>
<organism evidence="2 3">
    <name type="scientific">Kocuria rosea subsp. polaris</name>
    <dbReference type="NCBI Taxonomy" id="136273"/>
    <lineage>
        <taxon>Bacteria</taxon>
        <taxon>Bacillati</taxon>
        <taxon>Actinomycetota</taxon>
        <taxon>Actinomycetes</taxon>
        <taxon>Micrococcales</taxon>
        <taxon>Micrococcaceae</taxon>
        <taxon>Kocuria</taxon>
    </lineage>
</organism>
<dbReference type="Proteomes" id="UP000053512">
    <property type="component" value="Unassembled WGS sequence"/>
</dbReference>
<accession>A0A0W8IPH8</accession>
<dbReference type="RefSeq" id="WP_058873108.1">
    <property type="nucleotide sequence ID" value="NZ_LQBK01000004.1"/>
</dbReference>
<dbReference type="InterPro" id="IPR034660">
    <property type="entry name" value="DinB/YfiT-like"/>
</dbReference>
<reference evidence="3" key="1">
    <citation type="submission" date="2015-12" db="EMBL/GenBank/DDBJ databases">
        <authorList>
            <person name="Nair G.R."/>
            <person name="Kaur G."/>
            <person name="Mayilraj S."/>
        </authorList>
    </citation>
    <scope>NUCLEOTIDE SEQUENCE [LARGE SCALE GENOMIC DNA]</scope>
    <source>
        <strain evidence="3">CD08_4</strain>
    </source>
</reference>
<keyword evidence="2" id="KW-0032">Aminotransferase</keyword>